<evidence type="ECO:0000313" key="4">
    <source>
        <dbReference type="Proteomes" id="UP001358586"/>
    </source>
</evidence>
<dbReference type="EMBL" id="JARKNE010000007">
    <property type="protein sequence ID" value="KAK5818124.1"/>
    <property type="molecule type" value="Genomic_DNA"/>
</dbReference>
<protein>
    <submittedName>
        <fullName evidence="3">Uncharacterized protein</fullName>
    </submittedName>
</protein>
<keyword evidence="2" id="KW-1133">Transmembrane helix</keyword>
<comment type="caution">
    <text evidence="3">The sequence shown here is derived from an EMBL/GenBank/DDBJ whole genome shotgun (WGS) entry which is preliminary data.</text>
</comment>
<reference evidence="3 4" key="1">
    <citation type="submission" date="2023-03" db="EMBL/GenBank/DDBJ databases">
        <title>WGS of Gossypium arboreum.</title>
        <authorList>
            <person name="Yu D."/>
        </authorList>
    </citation>
    <scope>NUCLEOTIDE SEQUENCE [LARGE SCALE GENOMIC DNA]</scope>
    <source>
        <tissue evidence="3">Leaf</tissue>
    </source>
</reference>
<name>A0ABR0PA43_GOSAR</name>
<sequence>MHEVKDKVSEIAREAKDKVVKTTQQTKRVVGGALVKMKEEQWCENDERHDRDDLVSYSEQWFWSIYQMLQAFNLLLSCFLVLFNELNFEPKAVKKRKKEEGEIIAFSSIVVMFVGPGGAEDDASASIRVEDGGGGDGGGGGGSPFFL</sequence>
<accession>A0ABR0PA43</accession>
<keyword evidence="2" id="KW-0472">Membrane</keyword>
<dbReference type="Gene3D" id="6.10.140.1430">
    <property type="match status" value="1"/>
</dbReference>
<evidence type="ECO:0000256" key="1">
    <source>
        <dbReference type="SAM" id="MobiDB-lite"/>
    </source>
</evidence>
<gene>
    <name evidence="3" type="ORF">PVK06_023055</name>
</gene>
<feature type="transmembrane region" description="Helical" evidence="2">
    <location>
        <begin position="61"/>
        <end position="83"/>
    </location>
</feature>
<keyword evidence="2" id="KW-0812">Transmembrane</keyword>
<evidence type="ECO:0000256" key="2">
    <source>
        <dbReference type="SAM" id="Phobius"/>
    </source>
</evidence>
<proteinExistence type="predicted"/>
<dbReference type="Proteomes" id="UP001358586">
    <property type="component" value="Chromosome 7"/>
</dbReference>
<keyword evidence="4" id="KW-1185">Reference proteome</keyword>
<feature type="compositionally biased region" description="Gly residues" evidence="1">
    <location>
        <begin position="132"/>
        <end position="147"/>
    </location>
</feature>
<feature type="region of interest" description="Disordered" evidence="1">
    <location>
        <begin position="124"/>
        <end position="147"/>
    </location>
</feature>
<evidence type="ECO:0000313" key="3">
    <source>
        <dbReference type="EMBL" id="KAK5818124.1"/>
    </source>
</evidence>
<organism evidence="3 4">
    <name type="scientific">Gossypium arboreum</name>
    <name type="common">Tree cotton</name>
    <name type="synonym">Gossypium nanking</name>
    <dbReference type="NCBI Taxonomy" id="29729"/>
    <lineage>
        <taxon>Eukaryota</taxon>
        <taxon>Viridiplantae</taxon>
        <taxon>Streptophyta</taxon>
        <taxon>Embryophyta</taxon>
        <taxon>Tracheophyta</taxon>
        <taxon>Spermatophyta</taxon>
        <taxon>Magnoliopsida</taxon>
        <taxon>eudicotyledons</taxon>
        <taxon>Gunneridae</taxon>
        <taxon>Pentapetalae</taxon>
        <taxon>rosids</taxon>
        <taxon>malvids</taxon>
        <taxon>Malvales</taxon>
        <taxon>Malvaceae</taxon>
        <taxon>Malvoideae</taxon>
        <taxon>Gossypium</taxon>
    </lineage>
</organism>